<dbReference type="InterPro" id="IPR056174">
    <property type="entry name" value="SpoVR_N"/>
</dbReference>
<reference evidence="3 4" key="1">
    <citation type="submission" date="2019-03" db="EMBL/GenBank/DDBJ databases">
        <title>Genomic Encyclopedia of Type Strains, Phase IV (KMG-IV): sequencing the most valuable type-strain genomes for metagenomic binning, comparative biology and taxonomic classification.</title>
        <authorList>
            <person name="Goeker M."/>
        </authorList>
    </citation>
    <scope>NUCLEOTIDE SEQUENCE [LARGE SCALE GENOMIC DNA]</scope>
    <source>
        <strain evidence="3 4">DSM 15969</strain>
    </source>
</reference>
<dbReference type="Proteomes" id="UP000295063">
    <property type="component" value="Unassembled WGS sequence"/>
</dbReference>
<gene>
    <name evidence="3" type="ORF">EV210_1063</name>
</gene>
<name>A0A4V2Q8L2_9FIRM</name>
<accession>A0A4V2Q8L2</accession>
<sequence length="437" mass="51046">MREYAMRELEYWNDRIEELVLKAGLDCFEQYFEIVSYEDMLCYSAYVGMPSHYPHWSYGKCYERQKSFYQYNLAGLPYEMVINSDPCIAYLMRDNTLLLQILTIAHVYGHNDFFKNNRIFKRDTYPERTVEMFKTHANRVRQYNNDPSIGAEKVERILDAAHALRFQVCRHGEGRLPDRKQLAAEAAVTVPERLQEDLLAFLAERSPLLAEWERDLITIVREETLYFIPQMETKIMNEGWASYWHYQLLNQLELPQGLQLEFLQRHNLVIRPHEGRINPYFVGFKMFEYLAKQPGGAAKIKEVRAEERDQSFLRRYLNQELCEQLYLFSYAVDGEDIVVDEVADEEGWRKVRDTLAASVGLGVIPVIRPVSVEQGTLVLEHVYDGRELELNYAKETLKYVAELWGAKVELRTQIAGQAKLLICTADKLVSLQDTGTC</sequence>
<dbReference type="Pfam" id="PF04293">
    <property type="entry name" value="SpoVR"/>
    <property type="match status" value="2"/>
</dbReference>
<dbReference type="Pfam" id="PF24755">
    <property type="entry name" value="SpoVR_C"/>
    <property type="match status" value="1"/>
</dbReference>
<dbReference type="PANTHER" id="PTHR30029:SF2">
    <property type="entry name" value="STAGE V SPORULATION PROTEIN R"/>
    <property type="match status" value="1"/>
</dbReference>
<dbReference type="EMBL" id="SLUI01000006">
    <property type="protein sequence ID" value="TCL37142.1"/>
    <property type="molecule type" value="Genomic_DNA"/>
</dbReference>
<protein>
    <submittedName>
        <fullName evidence="3">Stage V sporulation protein R</fullName>
    </submittedName>
</protein>
<dbReference type="InterPro" id="IPR007390">
    <property type="entry name" value="Spore_V_R"/>
</dbReference>
<feature type="domain" description="SpoVR protein-like N-terminal" evidence="1">
    <location>
        <begin position="183"/>
        <end position="361"/>
    </location>
</feature>
<evidence type="ECO:0000313" key="4">
    <source>
        <dbReference type="Proteomes" id="UP000295063"/>
    </source>
</evidence>
<dbReference type="RefSeq" id="WP_132079228.1">
    <property type="nucleotide sequence ID" value="NZ_SLUI01000006.1"/>
</dbReference>
<dbReference type="InterPro" id="IPR057008">
    <property type="entry name" value="SpoVR-like_C"/>
</dbReference>
<dbReference type="OrthoDB" id="9784270at2"/>
<evidence type="ECO:0000259" key="2">
    <source>
        <dbReference type="Pfam" id="PF24755"/>
    </source>
</evidence>
<organism evidence="3 4">
    <name type="scientific">Anaerospora hongkongensis</name>
    <dbReference type="NCBI Taxonomy" id="244830"/>
    <lineage>
        <taxon>Bacteria</taxon>
        <taxon>Bacillati</taxon>
        <taxon>Bacillota</taxon>
        <taxon>Negativicutes</taxon>
        <taxon>Selenomonadales</taxon>
        <taxon>Sporomusaceae</taxon>
        <taxon>Anaerospora</taxon>
    </lineage>
</organism>
<dbReference type="PANTHER" id="PTHR30029">
    <property type="entry name" value="STAGE V SPORULATION PROTEIN R"/>
    <property type="match status" value="1"/>
</dbReference>
<proteinExistence type="predicted"/>
<evidence type="ECO:0000313" key="3">
    <source>
        <dbReference type="EMBL" id="TCL37142.1"/>
    </source>
</evidence>
<evidence type="ECO:0000259" key="1">
    <source>
        <dbReference type="Pfam" id="PF04293"/>
    </source>
</evidence>
<keyword evidence="4" id="KW-1185">Reference proteome</keyword>
<feature type="domain" description="SpoVR protein-like N-terminal" evidence="1">
    <location>
        <begin position="4"/>
        <end position="173"/>
    </location>
</feature>
<feature type="domain" description="SpoVR-like C-terminal" evidence="2">
    <location>
        <begin position="376"/>
        <end position="413"/>
    </location>
</feature>
<dbReference type="AlphaFoldDB" id="A0A4V2Q8L2"/>
<comment type="caution">
    <text evidence="3">The sequence shown here is derived from an EMBL/GenBank/DDBJ whole genome shotgun (WGS) entry which is preliminary data.</text>
</comment>